<evidence type="ECO:0000256" key="5">
    <source>
        <dbReference type="ARBA" id="ARBA00022801"/>
    </source>
</evidence>
<dbReference type="GO" id="GO:0003723">
    <property type="term" value="F:RNA binding"/>
    <property type="evidence" value="ECO:0007669"/>
    <property type="project" value="UniProtKB-KW"/>
</dbReference>
<accession>A0A9E8RWA0</accession>
<reference evidence="10" key="1">
    <citation type="submission" date="2022-09" db="EMBL/GenBank/DDBJ databases">
        <title>Complete Genomes of Fervidibacillus albus and Fervidibacillus halotolerans isolated from tidal flat sediments.</title>
        <authorList>
            <person name="Kwon K.K."/>
            <person name="Yang S.-H."/>
            <person name="Park M.J."/>
            <person name="Oh H.-M."/>
        </authorList>
    </citation>
    <scope>NUCLEOTIDE SEQUENCE</scope>
    <source>
        <strain evidence="10">MEBiC13591</strain>
    </source>
</reference>
<proteinExistence type="inferred from homology"/>
<dbReference type="InterPro" id="IPR005537">
    <property type="entry name" value="RAMP_III_fam"/>
</dbReference>
<keyword evidence="6" id="KW-0694">RNA-binding</keyword>
<comment type="similarity">
    <text evidence="1">Belongs to the CRISPR-associated Csm3 family.</text>
</comment>
<keyword evidence="3" id="KW-0540">Nuclease</keyword>
<keyword evidence="11" id="KW-1185">Reference proteome</keyword>
<evidence type="ECO:0000256" key="2">
    <source>
        <dbReference type="ARBA" id="ARBA00022150"/>
    </source>
</evidence>
<evidence type="ECO:0000313" key="10">
    <source>
        <dbReference type="EMBL" id="WAA09843.1"/>
    </source>
</evidence>
<sequence length="267" mass="29942">MIGKIIINGQIKAVTGLAIGGSKTDMTIGGIDNNVIKTSEGVPFIPGSSLKGKLRSLLERKNNKDKVCNCGKKDCEICVIFGTGMKSKKEEKDEAGLSRLNVKEEKDEAGLTRLYVRDAFLYDPTKREMENKEGIFSNLELAYTEVKWENTINRLKGKADNPRQQERVPAGSVFEMNLIYNLMIEDDIDMFKHLMEAMRLLEDDYLGGNGSRGYGRVQFENLEIICKTINDYKEGNQGTSIYSGYFKDVNQKEVVQKINAVVGEEGQ</sequence>
<evidence type="ECO:0000256" key="6">
    <source>
        <dbReference type="ARBA" id="ARBA00022884"/>
    </source>
</evidence>
<dbReference type="InterPro" id="IPR013412">
    <property type="entry name" value="CRISPR-assoc_RAMP_Csm3"/>
</dbReference>
<evidence type="ECO:0000259" key="9">
    <source>
        <dbReference type="Pfam" id="PF03787"/>
    </source>
</evidence>
<dbReference type="GO" id="GO:0016787">
    <property type="term" value="F:hydrolase activity"/>
    <property type="evidence" value="ECO:0007669"/>
    <property type="project" value="UniProtKB-KW"/>
</dbReference>
<dbReference type="KEGG" id="faf:OE104_00220"/>
<dbReference type="PANTHER" id="PTHR35579:SF3">
    <property type="entry name" value="CRISPR SYSTEM CMS ENDORIBONUCLEASE CSM3"/>
    <property type="match status" value="1"/>
</dbReference>
<evidence type="ECO:0000256" key="8">
    <source>
        <dbReference type="ARBA" id="ARBA00033183"/>
    </source>
</evidence>
<protein>
    <recommendedName>
        <fullName evidence="2">CRISPR system Cms endoribonuclease Csm3</fullName>
    </recommendedName>
    <alternativeName>
        <fullName evidence="8">CRISPR type III A-associated RAMP protein Csm3</fullName>
    </alternativeName>
</protein>
<keyword evidence="7" id="KW-0051">Antiviral defense</keyword>
<feature type="domain" description="CRISPR type III-associated protein" evidence="9">
    <location>
        <begin position="11"/>
        <end position="217"/>
    </location>
</feature>
<gene>
    <name evidence="10" type="primary">csm3</name>
    <name evidence="10" type="ORF">OE104_00220</name>
</gene>
<keyword evidence="5" id="KW-0378">Hydrolase</keyword>
<dbReference type="Proteomes" id="UP001164718">
    <property type="component" value="Chromosome"/>
</dbReference>
<dbReference type="Pfam" id="PF03787">
    <property type="entry name" value="RAMPs"/>
    <property type="match status" value="1"/>
</dbReference>
<dbReference type="RefSeq" id="WP_275417625.1">
    <property type="nucleotide sequence ID" value="NZ_CP106878.1"/>
</dbReference>
<dbReference type="EMBL" id="CP106878">
    <property type="protein sequence ID" value="WAA09843.1"/>
    <property type="molecule type" value="Genomic_DNA"/>
</dbReference>
<dbReference type="NCBIfam" id="TIGR02582">
    <property type="entry name" value="cas7_TM1809"/>
    <property type="match status" value="1"/>
</dbReference>
<dbReference type="InterPro" id="IPR052216">
    <property type="entry name" value="CRISPR_Csm3_endoribonuclease"/>
</dbReference>
<evidence type="ECO:0000256" key="4">
    <source>
        <dbReference type="ARBA" id="ARBA00022759"/>
    </source>
</evidence>
<evidence type="ECO:0000256" key="1">
    <source>
        <dbReference type="ARBA" id="ARBA00006342"/>
    </source>
</evidence>
<evidence type="ECO:0000256" key="7">
    <source>
        <dbReference type="ARBA" id="ARBA00023118"/>
    </source>
</evidence>
<organism evidence="10 11">
    <name type="scientific">Fervidibacillus albus</name>
    <dbReference type="NCBI Taxonomy" id="2980026"/>
    <lineage>
        <taxon>Bacteria</taxon>
        <taxon>Bacillati</taxon>
        <taxon>Bacillota</taxon>
        <taxon>Bacilli</taxon>
        <taxon>Bacillales</taxon>
        <taxon>Bacillaceae</taxon>
        <taxon>Fervidibacillus</taxon>
    </lineage>
</organism>
<evidence type="ECO:0000256" key="3">
    <source>
        <dbReference type="ARBA" id="ARBA00022722"/>
    </source>
</evidence>
<dbReference type="GO" id="GO:0004519">
    <property type="term" value="F:endonuclease activity"/>
    <property type="evidence" value="ECO:0007669"/>
    <property type="project" value="UniProtKB-KW"/>
</dbReference>
<name>A0A9E8RWA0_9BACI</name>
<evidence type="ECO:0000313" key="11">
    <source>
        <dbReference type="Proteomes" id="UP001164718"/>
    </source>
</evidence>
<dbReference type="PANTHER" id="PTHR35579">
    <property type="entry name" value="CRISPR SYSTEM CMS ENDORIBONUCLEASE CSM3"/>
    <property type="match status" value="1"/>
</dbReference>
<keyword evidence="4" id="KW-0255">Endonuclease</keyword>
<dbReference type="GO" id="GO:0051607">
    <property type="term" value="P:defense response to virus"/>
    <property type="evidence" value="ECO:0007669"/>
    <property type="project" value="UniProtKB-KW"/>
</dbReference>
<dbReference type="AlphaFoldDB" id="A0A9E8RWA0"/>